<organism evidence="1 2">
    <name type="scientific">Lipomyces kononenkoae</name>
    <name type="common">Yeast</name>
    <dbReference type="NCBI Taxonomy" id="34357"/>
    <lineage>
        <taxon>Eukaryota</taxon>
        <taxon>Fungi</taxon>
        <taxon>Dikarya</taxon>
        <taxon>Ascomycota</taxon>
        <taxon>Saccharomycotina</taxon>
        <taxon>Lipomycetes</taxon>
        <taxon>Lipomycetales</taxon>
        <taxon>Lipomycetaceae</taxon>
        <taxon>Lipomyces</taxon>
    </lineage>
</organism>
<dbReference type="Proteomes" id="UP001433508">
    <property type="component" value="Unassembled WGS sequence"/>
</dbReference>
<comment type="caution">
    <text evidence="1">The sequence shown here is derived from an EMBL/GenBank/DDBJ whole genome shotgun (WGS) entry which is preliminary data.</text>
</comment>
<sequence length="1396" mass="150873">MAAPELVSVEFPEEETENFGFMALGRDAVLTVENALENPAGSSNLLAIANGRGLFAIAITGGFIVNQTSTLRDKFADADKTLSGLVHHIPEPVQFLTFTSDERHLIVVGQAGGMAWYFVDDLRQNDAKPRGFFRKGPLLDIKCNPRNGTSVAVLAGNRNVYHIDLPTSSLTTVSTGEASSFDWAANGQQLIVGHTDGVLTQHTVSGETLAQVPPPPDVEQKFVLFVLWIEPNRFLAIYSKPPTPGIHEYELFVVTRETNKFKFSKIFDSCPPFGLTSREGWWYSVTIRNWSREKLPYLILLASSPSIDIALMTEKHTFYLLDDTKRASLPFYKDKDTSPVGVALDLTATDRVLNPKPGVEDAAALPILWVLNNVGQVKAWNIVWGEGVAENIADVDLLREQHKRDVDSAARAPSLVLQAAPAQAQAQAQAQALPSVAEDEHVAEAKTGLAQVSITEPDGEKEEVKVPESQTISDKHDDNSQANKQHATPGQLPSQLAGSKIGFAVPSFGQKSATTSPAPTAAPATSAPSLFSQYANAPSLMQAKTAGAAPVPFSGFGQAPGLMFGSGLGQQPRMMSPIGILPVTPSPVPFGGPVFGQAGLPGPSPFGAYTNRPAFSFGQPSFGQPQLPVAVIKPPGFPVPPPPPPTANPSPFGQMANQGGTGLSPFGQLANQQQTSLFSQAGTKAVQPSTAGTAQPKAESSAVSGGGGGGAATFGARLGPARNVGPDEEVDSDHEDVTGEEGYDEEEEEDGGEEFDQEEYDENSEEYDEDYDEEYDEEDDEIFDEDEYESEVEDDEGDVTNLLAQAKVDEVDAVKPERTLSTGSLRANAKEFRFPSQSTSPSKEEPGSVAMERKSSSLRFEAPEFVFKPVSPASPPVTSSLDSFGQVSGLTPVKKSHAVVIKSPPAETKKEDVKPVERPAEEPKSVLSPTTATKLPAPTGLFAVGGTAKGEETGEPEGLSSFSLPKPEDAAEAAKPIDKPQQETTPKAAAEDKKPASTVAVPAPESTKSATPLIDVDSKGVTPAPQKPAVKIPEIDSVGTAAEEKDEKVESEETDNVSEEETEHSLLNVDEAPLNLKFATVPPPVPEYLQMSSLEEYQSKEKGLVQVFDRIYHETSNELNILRRNVSQLSKFLEAHTAQHLMRHRKEDFNEPEEWRLEEISSMTAMIDELMQEARNNNADDAKHETGLNEVAAALLKLDSKLTTAGEVLKQRSDPRYTSRLRTLALPPDALELQREIRQKMQEVTKRLDELERENTLVKSKLSAVASNLGTDMFGTAPSLEGVYKSIQRITRFAQRRAFDVSNLQKALGVVQEEIGASPRTPRLAISGNPLYKGTPESSVYAGTPARSDRDFGSSPQKLNIDEETVDELIARKKTMRKLRQFILERPECAVFTNGE</sequence>
<evidence type="ECO:0000313" key="1">
    <source>
        <dbReference type="EMBL" id="KAK9240605.1"/>
    </source>
</evidence>
<accession>A0ACC3TAL9</accession>
<dbReference type="EMBL" id="MU971338">
    <property type="protein sequence ID" value="KAK9240605.1"/>
    <property type="molecule type" value="Genomic_DNA"/>
</dbReference>
<evidence type="ECO:0000313" key="2">
    <source>
        <dbReference type="Proteomes" id="UP001433508"/>
    </source>
</evidence>
<name>A0ACC3TAL9_LIPKO</name>
<keyword evidence="2" id="KW-1185">Reference proteome</keyword>
<proteinExistence type="predicted"/>
<gene>
    <name evidence="1" type="ORF">V1525DRAFT_175471</name>
</gene>
<protein>
    <submittedName>
        <fullName evidence="1">Uncharacterized protein</fullName>
    </submittedName>
</protein>
<reference evidence="2" key="1">
    <citation type="journal article" date="2024" name="Front. Bioeng. Biotechnol.">
        <title>Genome-scale model development and genomic sequencing of the oleaginous clade Lipomyces.</title>
        <authorList>
            <person name="Czajka J.J."/>
            <person name="Han Y."/>
            <person name="Kim J."/>
            <person name="Mondo S.J."/>
            <person name="Hofstad B.A."/>
            <person name="Robles A."/>
            <person name="Haridas S."/>
            <person name="Riley R."/>
            <person name="LaButti K."/>
            <person name="Pangilinan J."/>
            <person name="Andreopoulos W."/>
            <person name="Lipzen A."/>
            <person name="Yan J."/>
            <person name="Wang M."/>
            <person name="Ng V."/>
            <person name="Grigoriev I.V."/>
            <person name="Spatafora J.W."/>
            <person name="Magnuson J.K."/>
            <person name="Baker S.E."/>
            <person name="Pomraning K.R."/>
        </authorList>
    </citation>
    <scope>NUCLEOTIDE SEQUENCE [LARGE SCALE GENOMIC DNA]</scope>
    <source>
        <strain evidence="2">CBS 7786</strain>
    </source>
</reference>